<dbReference type="OrthoDB" id="205728at2157"/>
<name>A0A1G9DYD4_9EURY</name>
<organism evidence="4 5">
    <name type="scientific">Natronorubrum texcoconense</name>
    <dbReference type="NCBI Taxonomy" id="1095776"/>
    <lineage>
        <taxon>Archaea</taxon>
        <taxon>Methanobacteriati</taxon>
        <taxon>Methanobacteriota</taxon>
        <taxon>Stenosarchaea group</taxon>
        <taxon>Halobacteria</taxon>
        <taxon>Halobacteriales</taxon>
        <taxon>Natrialbaceae</taxon>
        <taxon>Natronorubrum</taxon>
    </lineage>
</organism>
<evidence type="ECO:0000256" key="2">
    <source>
        <dbReference type="SAM" id="Phobius"/>
    </source>
</evidence>
<dbReference type="Pfam" id="PF00582">
    <property type="entry name" value="Usp"/>
    <property type="match status" value="1"/>
</dbReference>
<evidence type="ECO:0000256" key="1">
    <source>
        <dbReference type="SAM" id="MobiDB-lite"/>
    </source>
</evidence>
<dbReference type="InterPro" id="IPR006016">
    <property type="entry name" value="UspA"/>
</dbReference>
<evidence type="ECO:0000313" key="4">
    <source>
        <dbReference type="EMBL" id="SDK68820.1"/>
    </source>
</evidence>
<evidence type="ECO:0000259" key="3">
    <source>
        <dbReference type="Pfam" id="PF00582"/>
    </source>
</evidence>
<dbReference type="EMBL" id="FNFE01000006">
    <property type="protein sequence ID" value="SDK68820.1"/>
    <property type="molecule type" value="Genomic_DNA"/>
</dbReference>
<proteinExistence type="predicted"/>
<reference evidence="5" key="1">
    <citation type="submission" date="2016-10" db="EMBL/GenBank/DDBJ databases">
        <authorList>
            <person name="Varghese N."/>
            <person name="Submissions S."/>
        </authorList>
    </citation>
    <scope>NUCLEOTIDE SEQUENCE [LARGE SCALE GENOMIC DNA]</scope>
    <source>
        <strain evidence="5">B4,CECT 8067,JCM 17497</strain>
    </source>
</reference>
<gene>
    <name evidence="4" type="ORF">SAMN04515672_3677</name>
</gene>
<feature type="transmembrane region" description="Helical" evidence="2">
    <location>
        <begin position="20"/>
        <end position="43"/>
    </location>
</feature>
<sequence length="361" mass="40002">MAYSDPILRPAVTSVGCGEMTTFALTVVSSVLVAGLLLVLAGVGIKRRRSTTSTDETREGGFSPPSPQLPLFDTEDVDDARAIDPRILLPVIADQANPDRLFDLACSIKHRYGDEPIHLFTVRSDTRDDPNGDTAADEIAAFHDELAEVGRDRTTAVQTGTSRDDDVAESIVRMARETDADLLVMGWDGTRPVLDASDGRTIDRVLSRTPLPVYLARIGDPLSAIDRLHVVVPRQTDHHEGFYEAIYNVKQLADVLDAGISVSVFEQNVQQYRTLFDLVKIDIPAEFASVASWRDLQSSLETETEPEELIVTLAVREGEIGWDDELRTVPDRFADAPARSLALFFLREDEPDHDDRFLRTE</sequence>
<dbReference type="InterPro" id="IPR014729">
    <property type="entry name" value="Rossmann-like_a/b/a_fold"/>
</dbReference>
<dbReference type="SUPFAM" id="SSF52402">
    <property type="entry name" value="Adenine nucleotide alpha hydrolases-like"/>
    <property type="match status" value="1"/>
</dbReference>
<keyword evidence="2" id="KW-0812">Transmembrane</keyword>
<accession>A0A1G9DYD4</accession>
<feature type="domain" description="UspA" evidence="3">
    <location>
        <begin position="87"/>
        <end position="216"/>
    </location>
</feature>
<dbReference type="AlphaFoldDB" id="A0A1G9DYD4"/>
<keyword evidence="5" id="KW-1185">Reference proteome</keyword>
<dbReference type="Gene3D" id="3.40.50.620">
    <property type="entry name" value="HUPs"/>
    <property type="match status" value="1"/>
</dbReference>
<dbReference type="Proteomes" id="UP000198882">
    <property type="component" value="Unassembled WGS sequence"/>
</dbReference>
<dbReference type="CDD" id="cd00293">
    <property type="entry name" value="USP-like"/>
    <property type="match status" value="1"/>
</dbReference>
<feature type="region of interest" description="Disordered" evidence="1">
    <location>
        <begin position="49"/>
        <end position="71"/>
    </location>
</feature>
<keyword evidence="2" id="KW-1133">Transmembrane helix</keyword>
<keyword evidence="2" id="KW-0472">Membrane</keyword>
<evidence type="ECO:0000313" key="5">
    <source>
        <dbReference type="Proteomes" id="UP000198882"/>
    </source>
</evidence>
<protein>
    <submittedName>
        <fullName evidence="4">Nucleotide-binding universal stress protein, UspA family</fullName>
    </submittedName>
</protein>